<evidence type="ECO:0000256" key="2">
    <source>
        <dbReference type="ARBA" id="ARBA00023136"/>
    </source>
</evidence>
<evidence type="ECO:0000256" key="3">
    <source>
        <dbReference type="SAM" id="Coils"/>
    </source>
</evidence>
<dbReference type="SUPFAM" id="SSF56601">
    <property type="entry name" value="beta-lactamase/transpeptidase-like"/>
    <property type="match status" value="1"/>
</dbReference>
<feature type="signal peptide" evidence="4">
    <location>
        <begin position="1"/>
        <end position="21"/>
    </location>
</feature>
<dbReference type="Gene3D" id="3.40.710.10">
    <property type="entry name" value="DD-peptidase/beta-lactamase superfamily"/>
    <property type="match status" value="1"/>
</dbReference>
<organism evidence="6 7">
    <name type="scientific">Neobacillus rhizophilus</name>
    <dbReference type="NCBI Taxonomy" id="2833579"/>
    <lineage>
        <taxon>Bacteria</taxon>
        <taxon>Bacillati</taxon>
        <taxon>Bacillota</taxon>
        <taxon>Bacilli</taxon>
        <taxon>Bacillales</taxon>
        <taxon>Bacillaceae</taxon>
        <taxon>Neobacillus</taxon>
    </lineage>
</organism>
<keyword evidence="6" id="KW-0378">Hydrolase</keyword>
<proteinExistence type="predicted"/>
<dbReference type="GO" id="GO:0016020">
    <property type="term" value="C:membrane"/>
    <property type="evidence" value="ECO:0007669"/>
    <property type="project" value="UniProtKB-SubCell"/>
</dbReference>
<dbReference type="PANTHER" id="PTHR46825:SF11">
    <property type="entry name" value="PENICILLIN-BINDING PROTEIN 4"/>
    <property type="match status" value="1"/>
</dbReference>
<dbReference type="EMBL" id="JAGYPF010000002">
    <property type="protein sequence ID" value="MBS4212959.1"/>
    <property type="molecule type" value="Genomic_DNA"/>
</dbReference>
<sequence length="396" mass="44276">MTLKKLGSLLLVLTLATAGMSGCFGLIQTDKGSNNNAAKEVKAQEINIEKELQRKKKVEQTKLEMNKQKVDALKQKIHNYITANNISGTVTVSQNNQFIFNEGNGYANVEKKLPNDPSTTYPIGSITKIFVSTSIMMLQEQHKLSIQDPISKYIPNFPEGNQLLLYHFLTHTSGIQKLHWNRGLNTPQKLVQEIEKAPLKFAPGTKWDYLDANYMVLGYVIEQVSGMPLQDFIQKNIISKVPMKDTGFITTKQPLPYNSVSYLTKDDNKVDITQWLSATSLFACGDIYSTAYDLSQFDYALMGGKLVSQDSLKQVLTPSPHSKYGLGLYYDGDSAYSIGVLGGWYVMHTYYNDKTSIVVCLNARNNSTDLANITNDIYNILKSSVDDGEMPDPSIR</sequence>
<accession>A0A942U7M7</accession>
<dbReference type="Proteomes" id="UP000679749">
    <property type="component" value="Unassembled WGS sequence"/>
</dbReference>
<evidence type="ECO:0000256" key="4">
    <source>
        <dbReference type="SAM" id="SignalP"/>
    </source>
</evidence>
<comment type="caution">
    <text evidence="6">The sequence shown here is derived from an EMBL/GenBank/DDBJ whole genome shotgun (WGS) entry which is preliminary data.</text>
</comment>
<feature type="coiled-coil region" evidence="3">
    <location>
        <begin position="34"/>
        <end position="68"/>
    </location>
</feature>
<dbReference type="InterPro" id="IPR001466">
    <property type="entry name" value="Beta-lactam-related"/>
</dbReference>
<comment type="subcellular location">
    <subcellularLocation>
        <location evidence="1">Membrane</location>
    </subcellularLocation>
</comment>
<feature type="domain" description="Beta-lactamase-related" evidence="5">
    <location>
        <begin position="77"/>
        <end position="366"/>
    </location>
</feature>
<name>A0A942U7M7_9BACI</name>
<keyword evidence="3" id="KW-0175">Coiled coil</keyword>
<keyword evidence="2" id="KW-0472">Membrane</keyword>
<keyword evidence="7" id="KW-1185">Reference proteome</keyword>
<dbReference type="AlphaFoldDB" id="A0A942U7M7"/>
<protein>
    <submittedName>
        <fullName evidence="6">Serine hydrolase</fullName>
    </submittedName>
</protein>
<dbReference type="InterPro" id="IPR012338">
    <property type="entry name" value="Beta-lactam/transpept-like"/>
</dbReference>
<dbReference type="PANTHER" id="PTHR46825">
    <property type="entry name" value="D-ALANYL-D-ALANINE-CARBOXYPEPTIDASE/ENDOPEPTIDASE AMPH"/>
    <property type="match status" value="1"/>
</dbReference>
<dbReference type="Pfam" id="PF00144">
    <property type="entry name" value="Beta-lactamase"/>
    <property type="match status" value="1"/>
</dbReference>
<evidence type="ECO:0000259" key="5">
    <source>
        <dbReference type="Pfam" id="PF00144"/>
    </source>
</evidence>
<evidence type="ECO:0000256" key="1">
    <source>
        <dbReference type="ARBA" id="ARBA00004370"/>
    </source>
</evidence>
<feature type="chain" id="PRO_5038998080" evidence="4">
    <location>
        <begin position="22"/>
        <end position="396"/>
    </location>
</feature>
<evidence type="ECO:0000313" key="6">
    <source>
        <dbReference type="EMBL" id="MBS4212959.1"/>
    </source>
</evidence>
<evidence type="ECO:0000313" key="7">
    <source>
        <dbReference type="Proteomes" id="UP000679749"/>
    </source>
</evidence>
<keyword evidence="4" id="KW-0732">Signal</keyword>
<dbReference type="RefSeq" id="WP_213117476.1">
    <property type="nucleotide sequence ID" value="NZ_JAGYPF010000002.1"/>
</dbReference>
<reference evidence="6" key="1">
    <citation type="submission" date="2021-05" db="EMBL/GenBank/DDBJ databases">
        <title>Novel Bacillus species.</title>
        <authorList>
            <person name="Liu G."/>
        </authorList>
    </citation>
    <scope>NUCLEOTIDE SEQUENCE</scope>
    <source>
        <strain evidence="6">FJAT-49825</strain>
    </source>
</reference>
<dbReference type="GO" id="GO:0016787">
    <property type="term" value="F:hydrolase activity"/>
    <property type="evidence" value="ECO:0007669"/>
    <property type="project" value="UniProtKB-KW"/>
</dbReference>
<dbReference type="InterPro" id="IPR050491">
    <property type="entry name" value="AmpC-like"/>
</dbReference>
<gene>
    <name evidence="6" type="ORF">KHA99_10925</name>
</gene>
<dbReference type="PROSITE" id="PS51257">
    <property type="entry name" value="PROKAR_LIPOPROTEIN"/>
    <property type="match status" value="1"/>
</dbReference>